<name>A0A645GGR6_9ZZZZ</name>
<sequence>MDDELPWDESKELTLPEFPGITFTWTSEKVTAGDKELFWGMPVWNVYLADLTNDGKPEFCATISFGSRIIDNRIIVYDYAADKEYQLADRMYYDYYLSMQDGRLMATQTDYMDGKPLVSAELQLINGEIFRFGRSVEEKQETP</sequence>
<organism evidence="1">
    <name type="scientific">bioreactor metagenome</name>
    <dbReference type="NCBI Taxonomy" id="1076179"/>
    <lineage>
        <taxon>unclassified sequences</taxon>
        <taxon>metagenomes</taxon>
        <taxon>ecological metagenomes</taxon>
    </lineage>
</organism>
<evidence type="ECO:0000313" key="1">
    <source>
        <dbReference type="EMBL" id="MPN25376.1"/>
    </source>
</evidence>
<reference evidence="1" key="1">
    <citation type="submission" date="2019-08" db="EMBL/GenBank/DDBJ databases">
        <authorList>
            <person name="Kucharzyk K."/>
            <person name="Murdoch R.W."/>
            <person name="Higgins S."/>
            <person name="Loffler F."/>
        </authorList>
    </citation>
    <scope>NUCLEOTIDE SEQUENCE</scope>
</reference>
<dbReference type="EMBL" id="VSSQ01074531">
    <property type="protein sequence ID" value="MPN25376.1"/>
    <property type="molecule type" value="Genomic_DNA"/>
</dbReference>
<proteinExistence type="predicted"/>
<gene>
    <name evidence="1" type="ORF">SDC9_172785</name>
</gene>
<dbReference type="AlphaFoldDB" id="A0A645GGR6"/>
<protein>
    <submittedName>
        <fullName evidence="1">Uncharacterized protein</fullName>
    </submittedName>
</protein>
<accession>A0A645GGR6</accession>
<comment type="caution">
    <text evidence="1">The sequence shown here is derived from an EMBL/GenBank/DDBJ whole genome shotgun (WGS) entry which is preliminary data.</text>
</comment>